<protein>
    <recommendedName>
        <fullName evidence="1">ABC transporter domain-containing protein</fullName>
    </recommendedName>
</protein>
<gene>
    <name evidence="2" type="ORF">R54767_05296</name>
</gene>
<dbReference type="EMBL" id="CAJQYY010000057">
    <property type="protein sequence ID" value="CAG4926504.1"/>
    <property type="molecule type" value="Genomic_DNA"/>
</dbReference>
<dbReference type="Pfam" id="PF00005">
    <property type="entry name" value="ABC_tran"/>
    <property type="match status" value="1"/>
</dbReference>
<sequence>MLTEYRFFYTAPFGDSIGPMQLNFEVVPNSLPPTNIHILIGRNGVGKTTLLNFITASIVERRAHQDVGSFEVLEHEYLPRTAMPENYFSSVTSVAFSAFDSFTPPPDRARHRGGLGGRCVAFFDQRRERYP</sequence>
<comment type="caution">
    <text evidence="2">The sequence shown here is derived from an EMBL/GenBank/DDBJ whole genome shotgun (WGS) entry which is preliminary data.</text>
</comment>
<keyword evidence="3" id="KW-1185">Reference proteome</keyword>
<dbReference type="InterPro" id="IPR027417">
    <property type="entry name" value="P-loop_NTPase"/>
</dbReference>
<evidence type="ECO:0000313" key="2">
    <source>
        <dbReference type="EMBL" id="CAG4926504.1"/>
    </source>
</evidence>
<dbReference type="InterPro" id="IPR003439">
    <property type="entry name" value="ABC_transporter-like_ATP-bd"/>
</dbReference>
<dbReference type="Proteomes" id="UP000789752">
    <property type="component" value="Unassembled WGS sequence"/>
</dbReference>
<evidence type="ECO:0000313" key="3">
    <source>
        <dbReference type="Proteomes" id="UP000789752"/>
    </source>
</evidence>
<evidence type="ECO:0000259" key="1">
    <source>
        <dbReference type="Pfam" id="PF00005"/>
    </source>
</evidence>
<accession>A0ABM8UBG2</accession>
<name>A0ABM8UBG2_9BURK</name>
<reference evidence="2 3" key="1">
    <citation type="submission" date="2021-04" db="EMBL/GenBank/DDBJ databases">
        <authorList>
            <person name="Vanwijnsberghe S."/>
        </authorList>
    </citation>
    <scope>NUCLEOTIDE SEQUENCE [LARGE SCALE GENOMIC DNA]</scope>
    <source>
        <strain evidence="2 3">LMG 32171</strain>
    </source>
</reference>
<dbReference type="Gene3D" id="3.40.50.300">
    <property type="entry name" value="P-loop containing nucleotide triphosphate hydrolases"/>
    <property type="match status" value="1"/>
</dbReference>
<feature type="domain" description="ABC transporter" evidence="1">
    <location>
        <begin position="30"/>
        <end position="58"/>
    </location>
</feature>
<dbReference type="SUPFAM" id="SSF52540">
    <property type="entry name" value="P-loop containing nucleoside triphosphate hydrolases"/>
    <property type="match status" value="1"/>
</dbReference>
<organism evidence="2 3">
    <name type="scientific">Paraburkholderia gardini</name>
    <dbReference type="NCBI Taxonomy" id="2823469"/>
    <lineage>
        <taxon>Bacteria</taxon>
        <taxon>Pseudomonadati</taxon>
        <taxon>Pseudomonadota</taxon>
        <taxon>Betaproteobacteria</taxon>
        <taxon>Burkholderiales</taxon>
        <taxon>Burkholderiaceae</taxon>
        <taxon>Paraburkholderia</taxon>
    </lineage>
</organism>
<proteinExistence type="predicted"/>